<accession>A0A1M7UJ11</accession>
<dbReference type="RefSeq" id="WP_141243051.1">
    <property type="nucleotide sequence ID" value="NZ_FRDM01000020.1"/>
</dbReference>
<feature type="domain" description="DUF2382" evidence="2">
    <location>
        <begin position="15"/>
        <end position="127"/>
    </location>
</feature>
<sequence>VVGRDVSGPTTDEAMTRSEERLNVGTRTEETGRARLRKYVVTENVTETVPVSREEVRVEREPITDANVGNALDGPAISEEEHEVTLHAERPVVDKEAVPVERVRLDKETVTDQERVSEDVRKEEIEVDGPGTTDRRI</sequence>
<dbReference type="PANTHER" id="PTHR38463:SF1">
    <property type="entry name" value="STRESS RESPONSE PROTEIN YSNF"/>
    <property type="match status" value="1"/>
</dbReference>
<dbReference type="Proteomes" id="UP000184428">
    <property type="component" value="Unassembled WGS sequence"/>
</dbReference>
<dbReference type="AlphaFoldDB" id="A0A1M7UJ11"/>
<gene>
    <name evidence="3" type="ORF">SAMN05660350_03355</name>
</gene>
<dbReference type="NCBIfam" id="TIGR02271">
    <property type="entry name" value="YsnF/AvaK domain"/>
    <property type="match status" value="1"/>
</dbReference>
<dbReference type="PANTHER" id="PTHR38463">
    <property type="entry name" value="STRESS RESPONSE PROTEIN YSNF"/>
    <property type="match status" value="1"/>
</dbReference>
<feature type="region of interest" description="Disordered" evidence="1">
    <location>
        <begin position="1"/>
        <end position="30"/>
    </location>
</feature>
<feature type="non-terminal residue" evidence="3">
    <location>
        <position position="1"/>
    </location>
</feature>
<reference evidence="3 4" key="1">
    <citation type="submission" date="2016-12" db="EMBL/GenBank/DDBJ databases">
        <authorList>
            <person name="Song W.-J."/>
            <person name="Kurnit D.M."/>
        </authorList>
    </citation>
    <scope>NUCLEOTIDE SEQUENCE [LARGE SCALE GENOMIC DNA]</scope>
    <source>
        <strain evidence="3 4">DSM 43162</strain>
    </source>
</reference>
<dbReference type="InterPro" id="IPR052967">
    <property type="entry name" value="Stress_Response_Assoc"/>
</dbReference>
<feature type="compositionally biased region" description="Basic and acidic residues" evidence="1">
    <location>
        <begin position="14"/>
        <end position="30"/>
    </location>
</feature>
<dbReference type="OrthoDB" id="3712018at2"/>
<name>A0A1M7UJ11_9ACTN</name>
<feature type="compositionally biased region" description="Basic and acidic residues" evidence="1">
    <location>
        <begin position="108"/>
        <end position="124"/>
    </location>
</feature>
<evidence type="ECO:0000256" key="1">
    <source>
        <dbReference type="SAM" id="MobiDB-lite"/>
    </source>
</evidence>
<organism evidence="3 4">
    <name type="scientific">Geodermatophilus obscurus</name>
    <dbReference type="NCBI Taxonomy" id="1861"/>
    <lineage>
        <taxon>Bacteria</taxon>
        <taxon>Bacillati</taxon>
        <taxon>Actinomycetota</taxon>
        <taxon>Actinomycetes</taxon>
        <taxon>Geodermatophilales</taxon>
        <taxon>Geodermatophilaceae</taxon>
        <taxon>Geodermatophilus</taxon>
    </lineage>
</organism>
<evidence type="ECO:0000259" key="2">
    <source>
        <dbReference type="Pfam" id="PF09557"/>
    </source>
</evidence>
<dbReference type="Pfam" id="PF09557">
    <property type="entry name" value="DUF2382"/>
    <property type="match status" value="1"/>
</dbReference>
<evidence type="ECO:0000313" key="3">
    <source>
        <dbReference type="EMBL" id="SHN83013.1"/>
    </source>
</evidence>
<dbReference type="EMBL" id="FRDM01000020">
    <property type="protein sequence ID" value="SHN83013.1"/>
    <property type="molecule type" value="Genomic_DNA"/>
</dbReference>
<evidence type="ECO:0000313" key="4">
    <source>
        <dbReference type="Proteomes" id="UP000184428"/>
    </source>
</evidence>
<dbReference type="InterPro" id="IPR019060">
    <property type="entry name" value="DUF2382"/>
</dbReference>
<proteinExistence type="predicted"/>
<feature type="region of interest" description="Disordered" evidence="1">
    <location>
        <begin position="108"/>
        <end position="137"/>
    </location>
</feature>
<protein>
    <submittedName>
        <fullName evidence="3">Conserved domain-containing protein</fullName>
    </submittedName>
</protein>